<evidence type="ECO:0000313" key="2">
    <source>
        <dbReference type="Proteomes" id="UP000218702"/>
    </source>
</evidence>
<dbReference type="NCBIfam" id="TIGR03159">
    <property type="entry name" value="cas_Csc1"/>
    <property type="match status" value="1"/>
</dbReference>
<proteinExistence type="predicted"/>
<keyword evidence="2" id="KW-1185">Reference proteome</keyword>
<evidence type="ECO:0000313" key="1">
    <source>
        <dbReference type="EMBL" id="BAZ84444.1"/>
    </source>
</evidence>
<dbReference type="InterPro" id="IPR017576">
    <property type="entry name" value="CRISPR-assoc_prot_Csc1"/>
</dbReference>
<gene>
    <name evidence="1" type="ORF">NIES806_06300</name>
</gene>
<dbReference type="KEGG" id="dcm:NIES806_06300"/>
<accession>A0A1Z4UZ39</accession>
<name>A0A1Z4UZ39_9CYAN</name>
<dbReference type="AlphaFoldDB" id="A0A1Z4UZ39"/>
<reference evidence="1 2" key="1">
    <citation type="submission" date="2017-06" db="EMBL/GenBank/DDBJ databases">
        <title>Genome sequencing of cyanobaciteial culture collection at National Institute for Environmental Studies (NIES).</title>
        <authorList>
            <person name="Hirose Y."/>
            <person name="Shimura Y."/>
            <person name="Fujisawa T."/>
            <person name="Nakamura Y."/>
            <person name="Kawachi M."/>
        </authorList>
    </citation>
    <scope>NUCLEOTIDE SEQUENCE [LARGE SCALE GENOMIC DNA]</scope>
    <source>
        <strain evidence="1 2">NIES-806</strain>
    </source>
</reference>
<dbReference type="Proteomes" id="UP000218702">
    <property type="component" value="Chromosome"/>
</dbReference>
<dbReference type="EMBL" id="AP018316">
    <property type="protein sequence ID" value="BAZ84444.1"/>
    <property type="molecule type" value="Genomic_DNA"/>
</dbReference>
<protein>
    <submittedName>
        <fullName evidence="1">CRISPR-associated protein Csc1</fullName>
    </submittedName>
</protein>
<sequence length="276" mass="31438">MINLLFIDTINKRSRGSYLLNQADNSSLIFPLLQLINNMILYQCYLTLHDNVFFASREMGILYETEKYLHNWALSFAFFETVYIPKVYRLKGANAQKPSYLDSTQEQNLLHLNQAEIYVFPALPITWSYQVNTFKAAQVAYYGKSAQFGGEGARKNYPVNYGRAKELAIGSHFKTYIIAAETIKIPNWIRLGKWSSKIRVETSIITDIKQKSGEYMTKHPLNPLDLSTSTKLLLYNRIVMPPASLVSQAQLTGDYYQLPDQTCLPIGVAYGASITE</sequence>
<organism evidence="1 2">
    <name type="scientific">Dolichospermum compactum NIES-806</name>
    <dbReference type="NCBI Taxonomy" id="1973481"/>
    <lineage>
        <taxon>Bacteria</taxon>
        <taxon>Bacillati</taxon>
        <taxon>Cyanobacteriota</taxon>
        <taxon>Cyanophyceae</taxon>
        <taxon>Nostocales</taxon>
        <taxon>Aphanizomenonaceae</taxon>
        <taxon>Dolichospermum</taxon>
        <taxon>Dolichospermum compactum</taxon>
    </lineage>
</organism>
<dbReference type="Pfam" id="PF26241">
    <property type="entry name" value="Cas_Csc1"/>
    <property type="match status" value="1"/>
</dbReference>